<evidence type="ECO:0000313" key="11">
    <source>
        <dbReference type="EMBL" id="MFC5947038.1"/>
    </source>
</evidence>
<dbReference type="PROSITE" id="PS51198">
    <property type="entry name" value="UVRD_HELICASE_ATP_BIND"/>
    <property type="match status" value="1"/>
</dbReference>
<keyword evidence="3 9" id="KW-0347">Helicase</keyword>
<evidence type="ECO:0000256" key="8">
    <source>
        <dbReference type="ARBA" id="ARBA00048988"/>
    </source>
</evidence>
<evidence type="ECO:0000256" key="7">
    <source>
        <dbReference type="ARBA" id="ARBA00034808"/>
    </source>
</evidence>
<evidence type="ECO:0000256" key="9">
    <source>
        <dbReference type="PROSITE-ProRule" id="PRU00560"/>
    </source>
</evidence>
<keyword evidence="1 9" id="KW-0547">Nucleotide-binding</keyword>
<dbReference type="RefSeq" id="WP_379563511.1">
    <property type="nucleotide sequence ID" value="NZ_JBHSQK010000005.1"/>
</dbReference>
<keyword evidence="2 9" id="KW-0378">Hydrolase</keyword>
<evidence type="ECO:0000259" key="10">
    <source>
        <dbReference type="PROSITE" id="PS51198"/>
    </source>
</evidence>
<sequence length="694" mass="75651">MAQLAVGVSFLSEYARLEKKVQKATDKALELFGEHTHAGLHLEKITNSRDPQVRTIRIDKFWRGVVAAPVKGDRYTLLHVLPHDDAITWAQSHSLSVNEVTGVLEISDVQALAALADQHGQQPADELLFAGVSDADLTRLGIDARVLAAARTLRDEPALDAIAELIPENQADVLRALAAGYSVEDVWADVVAPRIPDEPIDPEDLDAAVERTRGRIALVDGPDELLALFSKPMAMWRVFLHPAQESVAYRPTYWGSAQVTGGPGTGKTVVALHRVAHLVRTKELSPKSVLLTTYTRGLADALDRDLAQLLDPAERAAVEVLNVDRWALGVVREKHGSVPIATEQQLRSRLTGSEFTPAFLLDEWREVVLANAVTDEASYLAAPRRGRGRGLTKAQKRVVWAVLDRFATGLRADGLWTWHTIADEAARLVAARERPPFRHVVVDEIQDLHPSQWRLLRAAVATGPDDLFLTGDPHQRIYGNHVSLKQVGITVAGRSTRLRINYRTSAEILRWSLGVMADVAVADLSDGLDSLDGYRSALRGEVPDVVGHTTAAAEAEDLALALEQWREDGVAWADMAVVARTNKLVDTLRSTLTRLGVPTTALGDAAPDAVRVGTMHGMKGLEFRCVAIAAVGADRLPSPGAITAAEEDPVRHMLDVQQERCLLFVAATRARERLRVSWTGEPSPLLPSPLLPAS</sequence>
<comment type="catalytic activity">
    <reaction evidence="8">
        <text>ATP + H2O = ADP + phosphate + H(+)</text>
        <dbReference type="Rhea" id="RHEA:13065"/>
        <dbReference type="ChEBI" id="CHEBI:15377"/>
        <dbReference type="ChEBI" id="CHEBI:15378"/>
        <dbReference type="ChEBI" id="CHEBI:30616"/>
        <dbReference type="ChEBI" id="CHEBI:43474"/>
        <dbReference type="ChEBI" id="CHEBI:456216"/>
        <dbReference type="EC" id="5.6.2.4"/>
    </reaction>
</comment>
<comment type="caution">
    <text evidence="11">The sequence shown here is derived from an EMBL/GenBank/DDBJ whole genome shotgun (WGS) entry which is preliminary data.</text>
</comment>
<dbReference type="InterPro" id="IPR014016">
    <property type="entry name" value="UvrD-like_ATP-bd"/>
</dbReference>
<evidence type="ECO:0000256" key="1">
    <source>
        <dbReference type="ARBA" id="ARBA00022741"/>
    </source>
</evidence>
<evidence type="ECO:0000256" key="3">
    <source>
        <dbReference type="ARBA" id="ARBA00022806"/>
    </source>
</evidence>
<dbReference type="Pfam" id="PF00580">
    <property type="entry name" value="UvrD-helicase"/>
    <property type="match status" value="1"/>
</dbReference>
<proteinExistence type="predicted"/>
<organism evidence="11 12">
    <name type="scientific">Pseudonocardia lutea</name>
    <dbReference type="NCBI Taxonomy" id="2172015"/>
    <lineage>
        <taxon>Bacteria</taxon>
        <taxon>Bacillati</taxon>
        <taxon>Actinomycetota</taxon>
        <taxon>Actinomycetes</taxon>
        <taxon>Pseudonocardiales</taxon>
        <taxon>Pseudonocardiaceae</taxon>
        <taxon>Pseudonocardia</taxon>
    </lineage>
</organism>
<evidence type="ECO:0000256" key="5">
    <source>
        <dbReference type="ARBA" id="ARBA00023235"/>
    </source>
</evidence>
<dbReference type="SUPFAM" id="SSF52540">
    <property type="entry name" value="P-loop containing nucleoside triphosphate hydrolases"/>
    <property type="match status" value="1"/>
</dbReference>
<dbReference type="InterPro" id="IPR027417">
    <property type="entry name" value="P-loop_NTPase"/>
</dbReference>
<dbReference type="PANTHER" id="PTHR11070:SF45">
    <property type="entry name" value="DNA 3'-5' HELICASE"/>
    <property type="match status" value="1"/>
</dbReference>
<keyword evidence="12" id="KW-1185">Reference proteome</keyword>
<feature type="binding site" evidence="9">
    <location>
        <begin position="261"/>
        <end position="268"/>
    </location>
    <ligand>
        <name>ATP</name>
        <dbReference type="ChEBI" id="CHEBI:30616"/>
    </ligand>
</feature>
<reference evidence="12" key="1">
    <citation type="journal article" date="2019" name="Int. J. Syst. Evol. Microbiol.">
        <title>The Global Catalogue of Microorganisms (GCM) 10K type strain sequencing project: providing services to taxonomists for standard genome sequencing and annotation.</title>
        <authorList>
            <consortium name="The Broad Institute Genomics Platform"/>
            <consortium name="The Broad Institute Genome Sequencing Center for Infectious Disease"/>
            <person name="Wu L."/>
            <person name="Ma J."/>
        </authorList>
    </citation>
    <scope>NUCLEOTIDE SEQUENCE [LARGE SCALE GENOMIC DNA]</scope>
    <source>
        <strain evidence="12">CGMCC 4.7397</strain>
    </source>
</reference>
<evidence type="ECO:0000313" key="12">
    <source>
        <dbReference type="Proteomes" id="UP001596119"/>
    </source>
</evidence>
<dbReference type="Gene3D" id="3.40.50.300">
    <property type="entry name" value="P-loop containing nucleotide triphosphate hydrolases"/>
    <property type="match status" value="2"/>
</dbReference>
<keyword evidence="5" id="KW-0413">Isomerase</keyword>
<dbReference type="InterPro" id="IPR000212">
    <property type="entry name" value="DNA_helicase_UvrD/REP"/>
</dbReference>
<dbReference type="Proteomes" id="UP001596119">
    <property type="component" value="Unassembled WGS sequence"/>
</dbReference>
<keyword evidence="4 9" id="KW-0067">ATP-binding</keyword>
<dbReference type="PANTHER" id="PTHR11070">
    <property type="entry name" value="UVRD / RECB / PCRA DNA HELICASE FAMILY MEMBER"/>
    <property type="match status" value="1"/>
</dbReference>
<gene>
    <name evidence="11" type="ORF">ACFQH9_01945</name>
</gene>
<feature type="domain" description="UvrD-like helicase ATP-binding" evidence="10">
    <location>
        <begin position="240"/>
        <end position="512"/>
    </location>
</feature>
<evidence type="ECO:0000256" key="2">
    <source>
        <dbReference type="ARBA" id="ARBA00022801"/>
    </source>
</evidence>
<comment type="catalytic activity">
    <reaction evidence="6">
        <text>Couples ATP hydrolysis with the unwinding of duplex DNA by translocating in the 3'-5' direction.</text>
        <dbReference type="EC" id="5.6.2.4"/>
    </reaction>
</comment>
<name>A0ABW1I276_9PSEU</name>
<evidence type="ECO:0000256" key="4">
    <source>
        <dbReference type="ARBA" id="ARBA00022840"/>
    </source>
</evidence>
<evidence type="ECO:0000256" key="6">
    <source>
        <dbReference type="ARBA" id="ARBA00034617"/>
    </source>
</evidence>
<dbReference type="EC" id="5.6.2.4" evidence="7"/>
<protein>
    <recommendedName>
        <fullName evidence="7">DNA 3'-5' helicase</fullName>
        <ecNumber evidence="7">5.6.2.4</ecNumber>
    </recommendedName>
</protein>
<dbReference type="Pfam" id="PF13361">
    <property type="entry name" value="UvrD_C"/>
    <property type="match status" value="1"/>
</dbReference>
<dbReference type="EMBL" id="JBHSQK010000005">
    <property type="protein sequence ID" value="MFC5947038.1"/>
    <property type="molecule type" value="Genomic_DNA"/>
</dbReference>
<dbReference type="InterPro" id="IPR014017">
    <property type="entry name" value="DNA_helicase_UvrD-like_C"/>
</dbReference>
<accession>A0ABW1I276</accession>